<dbReference type="GO" id="GO:0016020">
    <property type="term" value="C:membrane"/>
    <property type="evidence" value="ECO:0007669"/>
    <property type="project" value="UniProtKB-SubCell"/>
</dbReference>
<feature type="transmembrane region" description="Helical" evidence="5">
    <location>
        <begin position="20"/>
        <end position="37"/>
    </location>
</feature>
<evidence type="ECO:0000313" key="6">
    <source>
        <dbReference type="EMBL" id="CAE7228819.1"/>
    </source>
</evidence>
<dbReference type="Proteomes" id="UP000604046">
    <property type="component" value="Unassembled WGS sequence"/>
</dbReference>
<keyword evidence="4 5" id="KW-0472">Membrane</keyword>
<organism evidence="6 7">
    <name type="scientific">Symbiodinium natans</name>
    <dbReference type="NCBI Taxonomy" id="878477"/>
    <lineage>
        <taxon>Eukaryota</taxon>
        <taxon>Sar</taxon>
        <taxon>Alveolata</taxon>
        <taxon>Dinophyceae</taxon>
        <taxon>Suessiales</taxon>
        <taxon>Symbiodiniaceae</taxon>
        <taxon>Symbiodinium</taxon>
    </lineage>
</organism>
<sequence length="328" mass="35239">MNARSKVAAARTPPARAETLLACTCNCFSSVGMLLYNKLAIEAFPLECSLVWMQLAFATLVILCFAWPSIHIGSFRDLCRWSAVVPFYCGMLMTSILALKSAPMSLIIVMRNASPLAALAIERFYPAPLRISAPMLFSIMIMVAGAGMYVSQLPHEHLEGVGWVLLNSAVAVGDRLLQRLLLSKDQQPVDISRPGVILINNLCGLLPVGLLVLMHGEAAQLSQAYASLSSWGVLYIFLSCLIGVSLSYTGVWAQSLISATSFLVMVNANKFVIVGIEAFGLHAKALSPLQVAGASITILGGILYSMEREALEKEEPGEKGPLLPSGKP</sequence>
<feature type="transmembrane region" description="Helical" evidence="5">
    <location>
        <begin position="78"/>
        <end position="98"/>
    </location>
</feature>
<feature type="transmembrane region" description="Helical" evidence="5">
    <location>
        <begin position="133"/>
        <end position="154"/>
    </location>
</feature>
<feature type="transmembrane region" description="Helical" evidence="5">
    <location>
        <begin position="256"/>
        <end position="279"/>
    </location>
</feature>
<evidence type="ECO:0000256" key="2">
    <source>
        <dbReference type="ARBA" id="ARBA00022692"/>
    </source>
</evidence>
<name>A0A812KJT5_9DINO</name>
<accession>A0A812KJT5</accession>
<feature type="transmembrane region" description="Helical" evidence="5">
    <location>
        <begin position="160"/>
        <end position="177"/>
    </location>
</feature>
<evidence type="ECO:0000313" key="7">
    <source>
        <dbReference type="Proteomes" id="UP000604046"/>
    </source>
</evidence>
<dbReference type="EMBL" id="CAJNDS010000702">
    <property type="protein sequence ID" value="CAE7228819.1"/>
    <property type="molecule type" value="Genomic_DNA"/>
</dbReference>
<evidence type="ECO:0000256" key="1">
    <source>
        <dbReference type="ARBA" id="ARBA00004141"/>
    </source>
</evidence>
<proteinExistence type="predicted"/>
<protein>
    <submittedName>
        <fullName evidence="6">GFT1 protein</fullName>
    </submittedName>
</protein>
<keyword evidence="7" id="KW-1185">Reference proteome</keyword>
<dbReference type="PANTHER" id="PTHR11132">
    <property type="entry name" value="SOLUTE CARRIER FAMILY 35"/>
    <property type="match status" value="1"/>
</dbReference>
<evidence type="ECO:0000256" key="4">
    <source>
        <dbReference type="ARBA" id="ARBA00023136"/>
    </source>
</evidence>
<dbReference type="OrthoDB" id="417037at2759"/>
<keyword evidence="3 5" id="KW-1133">Transmembrane helix</keyword>
<evidence type="ECO:0000256" key="3">
    <source>
        <dbReference type="ARBA" id="ARBA00022989"/>
    </source>
</evidence>
<reference evidence="6" key="1">
    <citation type="submission" date="2021-02" db="EMBL/GenBank/DDBJ databases">
        <authorList>
            <person name="Dougan E. K."/>
            <person name="Rhodes N."/>
            <person name="Thang M."/>
            <person name="Chan C."/>
        </authorList>
    </citation>
    <scope>NUCLEOTIDE SEQUENCE</scope>
</reference>
<keyword evidence="2 5" id="KW-0812">Transmembrane</keyword>
<dbReference type="InterPro" id="IPR050186">
    <property type="entry name" value="TPT_transporter"/>
</dbReference>
<comment type="caution">
    <text evidence="6">The sequence shown here is derived from an EMBL/GenBank/DDBJ whole genome shotgun (WGS) entry which is preliminary data.</text>
</comment>
<gene>
    <name evidence="6" type="primary">GFT1</name>
    <name evidence="6" type="ORF">SNAT2548_LOCUS9143</name>
</gene>
<dbReference type="AlphaFoldDB" id="A0A812KJT5"/>
<feature type="transmembrane region" description="Helical" evidence="5">
    <location>
        <begin position="49"/>
        <end position="66"/>
    </location>
</feature>
<feature type="transmembrane region" description="Helical" evidence="5">
    <location>
        <begin position="228"/>
        <end position="249"/>
    </location>
</feature>
<feature type="transmembrane region" description="Helical" evidence="5">
    <location>
        <begin position="285"/>
        <end position="304"/>
    </location>
</feature>
<comment type="subcellular location">
    <subcellularLocation>
        <location evidence="1">Membrane</location>
        <topology evidence="1">Multi-pass membrane protein</topology>
    </subcellularLocation>
</comment>
<evidence type="ECO:0000256" key="5">
    <source>
        <dbReference type="SAM" id="Phobius"/>
    </source>
</evidence>
<feature type="transmembrane region" description="Helical" evidence="5">
    <location>
        <begin position="197"/>
        <end position="216"/>
    </location>
</feature>